<keyword evidence="1" id="KW-0175">Coiled coil</keyword>
<evidence type="ECO:0000313" key="3">
    <source>
        <dbReference type="Proteomes" id="UP001218218"/>
    </source>
</evidence>
<gene>
    <name evidence="2" type="ORF">DFH08DRAFT_934014</name>
</gene>
<feature type="coiled-coil region" evidence="1">
    <location>
        <begin position="34"/>
        <end position="61"/>
    </location>
</feature>
<accession>A0AAD7AC63</accession>
<evidence type="ECO:0008006" key="4">
    <source>
        <dbReference type="Google" id="ProtNLM"/>
    </source>
</evidence>
<sequence length="508" mass="56851">MSSPFASRLGTNYSAQDKEIDEIKALLVEPCQKLKDLDDEIDAMRKALDNLTEERNTLSAYVEAHKALLSPFRRLPRDIIEAIFMACLPTHRNCVMSAQEAPVILGRICNSWRTISYSFLRLWSSLHIVEPVYEYNSNASLYQAKVAQRLEVAHIWLRRSGTCPLSISLQSNLDNGPRPVQTIAPLAAPDVWLNVLLPFAFRWKHIRLVAPSVALAILSHLAENDVPLLRRLELAHGPERSNNSSNHCLTQYSVLRGPDLSIISLVGSTVNSLDLPLRWSQVTDLTLFPSSSGDNAQTCEVLFEILSRCPKLQVCKLLIHNSAERNMANIIIECPFLHTLELLSHGAPLHTFGRLLRRLSLPALQDFKLRGFDNHRSACRPPSGVLTSQSPFMMGGAPDPDDDVFPALQVSPDQPFLFPALEELAIGRCRTVSDEALLRFVTSRVRTLKLVDIQFDRERQVDILPSLEPFAEDGLKTSITYIPILPPSFSPRIGLPDGPPTFSPYVLY</sequence>
<evidence type="ECO:0000313" key="2">
    <source>
        <dbReference type="EMBL" id="KAJ7354565.1"/>
    </source>
</evidence>
<name>A0AAD7AC63_9AGAR</name>
<keyword evidence="3" id="KW-1185">Reference proteome</keyword>
<dbReference type="Proteomes" id="UP001218218">
    <property type="component" value="Unassembled WGS sequence"/>
</dbReference>
<reference evidence="2" key="1">
    <citation type="submission" date="2023-03" db="EMBL/GenBank/DDBJ databases">
        <title>Massive genome expansion in bonnet fungi (Mycena s.s.) driven by repeated elements and novel gene families across ecological guilds.</title>
        <authorList>
            <consortium name="Lawrence Berkeley National Laboratory"/>
            <person name="Harder C.B."/>
            <person name="Miyauchi S."/>
            <person name="Viragh M."/>
            <person name="Kuo A."/>
            <person name="Thoen E."/>
            <person name="Andreopoulos B."/>
            <person name="Lu D."/>
            <person name="Skrede I."/>
            <person name="Drula E."/>
            <person name="Henrissat B."/>
            <person name="Morin E."/>
            <person name="Kohler A."/>
            <person name="Barry K."/>
            <person name="LaButti K."/>
            <person name="Morin E."/>
            <person name="Salamov A."/>
            <person name="Lipzen A."/>
            <person name="Mereny Z."/>
            <person name="Hegedus B."/>
            <person name="Baldrian P."/>
            <person name="Stursova M."/>
            <person name="Weitz H."/>
            <person name="Taylor A."/>
            <person name="Grigoriev I.V."/>
            <person name="Nagy L.G."/>
            <person name="Martin F."/>
            <person name="Kauserud H."/>
        </authorList>
    </citation>
    <scope>NUCLEOTIDE SEQUENCE</scope>
    <source>
        <strain evidence="2">CBHHK002</strain>
    </source>
</reference>
<protein>
    <recommendedName>
        <fullName evidence="4">F-box domain-containing protein</fullName>
    </recommendedName>
</protein>
<dbReference type="EMBL" id="JARIHO010000010">
    <property type="protein sequence ID" value="KAJ7354565.1"/>
    <property type="molecule type" value="Genomic_DNA"/>
</dbReference>
<evidence type="ECO:0000256" key="1">
    <source>
        <dbReference type="SAM" id="Coils"/>
    </source>
</evidence>
<proteinExistence type="predicted"/>
<organism evidence="2 3">
    <name type="scientific">Mycena albidolilacea</name>
    <dbReference type="NCBI Taxonomy" id="1033008"/>
    <lineage>
        <taxon>Eukaryota</taxon>
        <taxon>Fungi</taxon>
        <taxon>Dikarya</taxon>
        <taxon>Basidiomycota</taxon>
        <taxon>Agaricomycotina</taxon>
        <taxon>Agaricomycetes</taxon>
        <taxon>Agaricomycetidae</taxon>
        <taxon>Agaricales</taxon>
        <taxon>Marasmiineae</taxon>
        <taxon>Mycenaceae</taxon>
        <taxon>Mycena</taxon>
    </lineage>
</organism>
<dbReference type="AlphaFoldDB" id="A0AAD7AC63"/>
<comment type="caution">
    <text evidence="2">The sequence shown here is derived from an EMBL/GenBank/DDBJ whole genome shotgun (WGS) entry which is preliminary data.</text>
</comment>